<evidence type="ECO:0000313" key="5">
    <source>
        <dbReference type="Proteomes" id="UP000326554"/>
    </source>
</evidence>
<evidence type="ECO:0000259" key="3">
    <source>
        <dbReference type="PROSITE" id="PS50977"/>
    </source>
</evidence>
<dbReference type="EMBL" id="VYQE01000006">
    <property type="protein sequence ID" value="KAA9005693.1"/>
    <property type="molecule type" value="Genomic_DNA"/>
</dbReference>
<comment type="caution">
    <text evidence="4">The sequence shown here is derived from an EMBL/GenBank/DDBJ whole genome shotgun (WGS) entry which is preliminary data.</text>
</comment>
<dbReference type="PROSITE" id="PS50977">
    <property type="entry name" value="HTH_TETR_2"/>
    <property type="match status" value="1"/>
</dbReference>
<feature type="DNA-binding region" description="H-T-H motif" evidence="2">
    <location>
        <begin position="34"/>
        <end position="53"/>
    </location>
</feature>
<evidence type="ECO:0000256" key="1">
    <source>
        <dbReference type="ARBA" id="ARBA00023125"/>
    </source>
</evidence>
<dbReference type="SUPFAM" id="SSF46689">
    <property type="entry name" value="Homeodomain-like"/>
    <property type="match status" value="1"/>
</dbReference>
<protein>
    <submittedName>
        <fullName evidence="4">Helix-turn-helix transcriptional regulator</fullName>
    </submittedName>
</protein>
<accession>A0A5J5GCQ6</accession>
<sequence length="186" mass="20769">MPRDLTDRRVRRTRARLAMAAQAMLEEGRWHSASVQDLADRADLARSSVYAHFTGKAAVLHLLVDRALTGAEEEMGGLVRREGRLLTLAWLSWHVRSLRPLYREVLGLRGPADLRRKLALRVESLLAIELRRSGQEPAPETVRFVVAGLLAVLEDWVAKKDAALTGDLEERLSTMVRPLLPVPVAA</sequence>
<organism evidence="4 5">
    <name type="scientific">Histidinibacterium aquaticum</name>
    <dbReference type="NCBI Taxonomy" id="2613962"/>
    <lineage>
        <taxon>Bacteria</taxon>
        <taxon>Pseudomonadati</taxon>
        <taxon>Pseudomonadota</taxon>
        <taxon>Alphaproteobacteria</taxon>
        <taxon>Rhodobacterales</taxon>
        <taxon>Paracoccaceae</taxon>
        <taxon>Histidinibacterium</taxon>
    </lineage>
</organism>
<dbReference type="RefSeq" id="WP_150446599.1">
    <property type="nucleotide sequence ID" value="NZ_VYQE01000006.1"/>
</dbReference>
<dbReference type="Gene3D" id="1.10.357.10">
    <property type="entry name" value="Tetracycline Repressor, domain 2"/>
    <property type="match status" value="1"/>
</dbReference>
<evidence type="ECO:0000256" key="2">
    <source>
        <dbReference type="PROSITE-ProRule" id="PRU00335"/>
    </source>
</evidence>
<dbReference type="InterPro" id="IPR001647">
    <property type="entry name" value="HTH_TetR"/>
</dbReference>
<keyword evidence="1 2" id="KW-0238">DNA-binding</keyword>
<dbReference type="InterPro" id="IPR009057">
    <property type="entry name" value="Homeodomain-like_sf"/>
</dbReference>
<keyword evidence="5" id="KW-1185">Reference proteome</keyword>
<evidence type="ECO:0000313" key="4">
    <source>
        <dbReference type="EMBL" id="KAA9005693.1"/>
    </source>
</evidence>
<dbReference type="GO" id="GO:0003677">
    <property type="term" value="F:DNA binding"/>
    <property type="evidence" value="ECO:0007669"/>
    <property type="project" value="UniProtKB-UniRule"/>
</dbReference>
<dbReference type="Pfam" id="PF00440">
    <property type="entry name" value="TetR_N"/>
    <property type="match status" value="1"/>
</dbReference>
<proteinExistence type="predicted"/>
<reference evidence="4 5" key="1">
    <citation type="submission" date="2019-09" db="EMBL/GenBank/DDBJ databases">
        <authorList>
            <person name="Park J.-S."/>
            <person name="Choi H.-J."/>
        </authorList>
    </citation>
    <scope>NUCLEOTIDE SEQUENCE [LARGE SCALE GENOMIC DNA]</scope>
    <source>
        <strain evidence="4 5">176SS1-4</strain>
    </source>
</reference>
<gene>
    <name evidence="4" type="ORF">F3S47_17495</name>
</gene>
<dbReference type="AlphaFoldDB" id="A0A5J5GCQ6"/>
<dbReference type="Proteomes" id="UP000326554">
    <property type="component" value="Unassembled WGS sequence"/>
</dbReference>
<name>A0A5J5GCQ6_9RHOB</name>
<feature type="domain" description="HTH tetR-type" evidence="3">
    <location>
        <begin position="11"/>
        <end position="71"/>
    </location>
</feature>